<name>A0A7W8D395_9FIRM</name>
<evidence type="ECO:0000259" key="3">
    <source>
        <dbReference type="Pfam" id="PF00884"/>
    </source>
</evidence>
<evidence type="ECO:0000256" key="1">
    <source>
        <dbReference type="ARBA" id="ARBA00022723"/>
    </source>
</evidence>
<dbReference type="Gene3D" id="3.40.720.10">
    <property type="entry name" value="Alkaline Phosphatase, subunit A"/>
    <property type="match status" value="1"/>
</dbReference>
<gene>
    <name evidence="4" type="ORF">HNQ43_001336</name>
</gene>
<dbReference type="GO" id="GO:0005737">
    <property type="term" value="C:cytoplasm"/>
    <property type="evidence" value="ECO:0007669"/>
    <property type="project" value="TreeGrafter"/>
</dbReference>
<dbReference type="AlphaFoldDB" id="A0A7W8D395"/>
<dbReference type="GO" id="GO:0046872">
    <property type="term" value="F:metal ion binding"/>
    <property type="evidence" value="ECO:0007669"/>
    <property type="project" value="UniProtKB-KW"/>
</dbReference>
<dbReference type="Pfam" id="PF00884">
    <property type="entry name" value="Sulfatase"/>
    <property type="match status" value="1"/>
</dbReference>
<organism evidence="4 5">
    <name type="scientific">Faecalicoccus acidiformans</name>
    <dbReference type="NCBI Taxonomy" id="915173"/>
    <lineage>
        <taxon>Bacteria</taxon>
        <taxon>Bacillati</taxon>
        <taxon>Bacillota</taxon>
        <taxon>Erysipelotrichia</taxon>
        <taxon>Erysipelotrichales</taxon>
        <taxon>Erysipelotrichaceae</taxon>
        <taxon>Faecalicoccus</taxon>
    </lineage>
</organism>
<dbReference type="PANTHER" id="PTHR45953:SF1">
    <property type="entry name" value="IDURONATE 2-SULFATASE"/>
    <property type="match status" value="1"/>
</dbReference>
<evidence type="ECO:0000313" key="4">
    <source>
        <dbReference type="EMBL" id="MBB5185282.1"/>
    </source>
</evidence>
<dbReference type="EMBL" id="JACHHD010000013">
    <property type="protein sequence ID" value="MBB5185282.1"/>
    <property type="molecule type" value="Genomic_DNA"/>
</dbReference>
<protein>
    <submittedName>
        <fullName evidence="4">Arylsulfatase A-like enzyme</fullName>
    </submittedName>
</protein>
<keyword evidence="2" id="KW-0378">Hydrolase</keyword>
<dbReference type="SUPFAM" id="SSF53649">
    <property type="entry name" value="Alkaline phosphatase-like"/>
    <property type="match status" value="1"/>
</dbReference>
<dbReference type="Proteomes" id="UP000521313">
    <property type="component" value="Unassembled WGS sequence"/>
</dbReference>
<dbReference type="InterPro" id="IPR017850">
    <property type="entry name" value="Alkaline_phosphatase_core_sf"/>
</dbReference>
<keyword evidence="1" id="KW-0479">Metal-binding</keyword>
<dbReference type="GO" id="GO:0008484">
    <property type="term" value="F:sulfuric ester hydrolase activity"/>
    <property type="evidence" value="ECO:0007669"/>
    <property type="project" value="TreeGrafter"/>
</dbReference>
<dbReference type="RefSeq" id="WP_244957051.1">
    <property type="nucleotide sequence ID" value="NZ_CALVCN010000007.1"/>
</dbReference>
<reference evidence="4 5" key="1">
    <citation type="submission" date="2020-08" db="EMBL/GenBank/DDBJ databases">
        <title>Genomic Encyclopedia of Type Strains, Phase IV (KMG-IV): sequencing the most valuable type-strain genomes for metagenomic binning, comparative biology and taxonomic classification.</title>
        <authorList>
            <person name="Goeker M."/>
        </authorList>
    </citation>
    <scope>NUCLEOTIDE SEQUENCE [LARGE SCALE GENOMIC DNA]</scope>
    <source>
        <strain evidence="4 5">DSM 26963</strain>
    </source>
</reference>
<accession>A0A7W8D395</accession>
<dbReference type="InterPro" id="IPR000917">
    <property type="entry name" value="Sulfatase_N"/>
</dbReference>
<evidence type="ECO:0000313" key="5">
    <source>
        <dbReference type="Proteomes" id="UP000521313"/>
    </source>
</evidence>
<sequence>MMKKKPNIVLLMCDQFRGDCLSIAGHPDVQTPYLDSIGSDGTVFDHAYSATPSCIPARAAIFTGRSQIGHGRVGYEDGIDWNYTHYLAEEFSKASYQTECIGKMHVHPPRLTCGFGHVRLHDGYLHNLRQDSIPHWMHQEVCDDYLFDLKNAEGLQADVNASGLECNSWITHPWTYDEKIHPTNWVSDESLRFLDTRDRTKPFFMMSSFLRPHPPLDPPQTYYDLYKDRDLRSPAKGDWDDPSKTVEHHFETNSIYGKDDDRIQHDVMAGYYACITHVDHQIGRILFKLQEQGILEDTIILFVSDHGEMLFDHSLWRKVFPYQGSVHIPFLMRIGKNILPKQKKLIHEVVELRDIMPTLLDLCDLPIPDTVDGNSLVPLLTEEKDSLRDYIHGEHSFHSGLSNHYIVTRQYKYIWYSQTGIEQFFDLEKDPQETHNAITDPEYECIIQSLRKTLIKELSNRPEGYSDGKQLIVGKTPVNMIKYRP</sequence>
<evidence type="ECO:0000256" key="2">
    <source>
        <dbReference type="ARBA" id="ARBA00022801"/>
    </source>
</evidence>
<comment type="caution">
    <text evidence="4">The sequence shown here is derived from an EMBL/GenBank/DDBJ whole genome shotgun (WGS) entry which is preliminary data.</text>
</comment>
<dbReference type="PANTHER" id="PTHR45953">
    <property type="entry name" value="IDURONATE 2-SULFATASE"/>
    <property type="match status" value="1"/>
</dbReference>
<proteinExistence type="predicted"/>
<dbReference type="NCBIfam" id="NF010322">
    <property type="entry name" value="PRK13759.1"/>
    <property type="match status" value="1"/>
</dbReference>
<feature type="domain" description="Sulfatase N-terminal" evidence="3">
    <location>
        <begin position="6"/>
        <end position="364"/>
    </location>
</feature>